<organism evidence="2 3">
    <name type="scientific">Geodermatophilus maliterrae</name>
    <dbReference type="NCBI Taxonomy" id="3162531"/>
    <lineage>
        <taxon>Bacteria</taxon>
        <taxon>Bacillati</taxon>
        <taxon>Actinomycetota</taxon>
        <taxon>Actinomycetes</taxon>
        <taxon>Geodermatophilales</taxon>
        <taxon>Geodermatophilaceae</taxon>
        <taxon>Geodermatophilus</taxon>
    </lineage>
</organism>
<comment type="caution">
    <text evidence="2">The sequence shown here is derived from an EMBL/GenBank/DDBJ whole genome shotgun (WGS) entry which is preliminary data.</text>
</comment>
<keyword evidence="3" id="KW-1185">Reference proteome</keyword>
<evidence type="ECO:0000256" key="1">
    <source>
        <dbReference type="SAM" id="MobiDB-lite"/>
    </source>
</evidence>
<reference evidence="2 3" key="1">
    <citation type="submission" date="2024-06" db="EMBL/GenBank/DDBJ databases">
        <title>Draft genome sequence of Geodermatophilus badlandi, a novel member of the Geodermatophilaceae isolated from badland sedimentary rocks in the Red desert, Wyoming, USA.</title>
        <authorList>
            <person name="Ben Tekaya S."/>
            <person name="Nouioui I."/>
            <person name="Flores G.M."/>
            <person name="Shaal M.N."/>
            <person name="Bredoire F."/>
            <person name="Basile F."/>
            <person name="Van Diepen L."/>
            <person name="Ward N.L."/>
        </authorList>
    </citation>
    <scope>NUCLEOTIDE SEQUENCE [LARGE SCALE GENOMIC DNA]</scope>
    <source>
        <strain evidence="2 3">WL48A</strain>
    </source>
</reference>
<proteinExistence type="predicted"/>
<dbReference type="EMBL" id="JBFNXQ010000033">
    <property type="protein sequence ID" value="MEX5719118.1"/>
    <property type="molecule type" value="Genomic_DNA"/>
</dbReference>
<evidence type="ECO:0000313" key="3">
    <source>
        <dbReference type="Proteomes" id="UP001560045"/>
    </source>
</evidence>
<accession>A0ABV3XG61</accession>
<dbReference type="PROSITE" id="PS51257">
    <property type="entry name" value="PROKAR_LIPOPROTEIN"/>
    <property type="match status" value="1"/>
</dbReference>
<feature type="region of interest" description="Disordered" evidence="1">
    <location>
        <begin position="37"/>
        <end position="59"/>
    </location>
</feature>
<dbReference type="Proteomes" id="UP001560045">
    <property type="component" value="Unassembled WGS sequence"/>
</dbReference>
<evidence type="ECO:0000313" key="2">
    <source>
        <dbReference type="EMBL" id="MEX5719118.1"/>
    </source>
</evidence>
<sequence>MSRTVRTRHLFRLDLLRIGVAGGAAVVLLAACGGGDPEADSAATTPAAGQSEEGTAPTDDVADFCAQADDVDERVDSALSDLEGDDPSVADAFRQIATELRGIEAPEAITADWEAMAAGLDRMATAFGDVDATDLGSIEALDRAEGDLTTASAHVDDYLSDECGS</sequence>
<gene>
    <name evidence="2" type="ORF">ABQ292_12185</name>
</gene>
<dbReference type="RefSeq" id="WP_369206632.1">
    <property type="nucleotide sequence ID" value="NZ_JBFNXQ010000033.1"/>
</dbReference>
<protein>
    <submittedName>
        <fullName evidence="2">Uncharacterized protein</fullName>
    </submittedName>
</protein>
<name>A0ABV3XG61_9ACTN</name>